<dbReference type="VEuPathDB" id="AmoebaDB:NAEGRDRAFT_67458"/>
<dbReference type="InParanoid" id="D2VF04"/>
<dbReference type="KEGG" id="ngr:NAEGRDRAFT_67458"/>
<dbReference type="GeneID" id="8856903"/>
<sequence>MKTHLVLTLAIILLISLVSCSVPVDSYSNVDQYNPSPRRKHCLHKKIIRGKCLKFKKFKVCAHHSKITKCVKFKKFCKCIKLGKPKRKCIKFGFRRTKCADRRGWSTCDQYGTRRICTKKAFHHYCAKRTFIPKCVKHGERKVCRKYKKVPIRKCETKKICDSYSKSVDSYQPQKCKHVKKCKIVSFAKKCVKFRKIKFCKLRILLKKCLQIRKNSYCAQFKCKKVCKHKRRFFQCVRFHKEKYCSQQQHFPPKCLKRKVYKKCIRKIEKKICKIWKQKKICKKYQKKRICLKRKPFQISK</sequence>
<protein>
    <submittedName>
        <fullName evidence="2">Predicted protein</fullName>
    </submittedName>
</protein>
<dbReference type="EMBL" id="GG738867">
    <property type="protein sequence ID" value="EFC44692.1"/>
    <property type="molecule type" value="Genomic_DNA"/>
</dbReference>
<dbReference type="PROSITE" id="PS51257">
    <property type="entry name" value="PROKAR_LIPOPROTEIN"/>
    <property type="match status" value="1"/>
</dbReference>
<proteinExistence type="predicted"/>
<dbReference type="AlphaFoldDB" id="D2VF04"/>
<evidence type="ECO:0000256" key="1">
    <source>
        <dbReference type="SAM" id="SignalP"/>
    </source>
</evidence>
<evidence type="ECO:0000313" key="3">
    <source>
        <dbReference type="Proteomes" id="UP000006671"/>
    </source>
</evidence>
<keyword evidence="1" id="KW-0732">Signal</keyword>
<feature type="chain" id="PRO_5003038111" evidence="1">
    <location>
        <begin position="21"/>
        <end position="301"/>
    </location>
</feature>
<evidence type="ECO:0000313" key="2">
    <source>
        <dbReference type="EMBL" id="EFC44692.1"/>
    </source>
</evidence>
<organism evidence="3">
    <name type="scientific">Naegleria gruberi</name>
    <name type="common">Amoeba</name>
    <dbReference type="NCBI Taxonomy" id="5762"/>
    <lineage>
        <taxon>Eukaryota</taxon>
        <taxon>Discoba</taxon>
        <taxon>Heterolobosea</taxon>
        <taxon>Tetramitia</taxon>
        <taxon>Eutetramitia</taxon>
        <taxon>Vahlkampfiidae</taxon>
        <taxon>Naegleria</taxon>
    </lineage>
</organism>
<accession>D2VF04</accession>
<feature type="signal peptide" evidence="1">
    <location>
        <begin position="1"/>
        <end position="20"/>
    </location>
</feature>
<dbReference type="RefSeq" id="XP_002677436.1">
    <property type="nucleotide sequence ID" value="XM_002677390.1"/>
</dbReference>
<reference evidence="2 3" key="1">
    <citation type="journal article" date="2010" name="Cell">
        <title>The genome of Naegleria gruberi illuminates early eukaryotic versatility.</title>
        <authorList>
            <person name="Fritz-Laylin L.K."/>
            <person name="Prochnik S.E."/>
            <person name="Ginger M.L."/>
            <person name="Dacks J.B."/>
            <person name="Carpenter M.L."/>
            <person name="Field M.C."/>
            <person name="Kuo A."/>
            <person name="Paredez A."/>
            <person name="Chapman J."/>
            <person name="Pham J."/>
            <person name="Shu S."/>
            <person name="Neupane R."/>
            <person name="Cipriano M."/>
            <person name="Mancuso J."/>
            <person name="Tu H."/>
            <person name="Salamov A."/>
            <person name="Lindquist E."/>
            <person name="Shapiro H."/>
            <person name="Lucas S."/>
            <person name="Grigoriev I.V."/>
            <person name="Cande W.Z."/>
            <person name="Fulton C."/>
            <person name="Rokhsar D.S."/>
            <person name="Dawson S.C."/>
        </authorList>
    </citation>
    <scope>NUCLEOTIDE SEQUENCE [LARGE SCALE GENOMIC DNA]</scope>
    <source>
        <strain evidence="2 3">NEG-M</strain>
    </source>
</reference>
<keyword evidence="3" id="KW-1185">Reference proteome</keyword>
<gene>
    <name evidence="2" type="ORF">NAEGRDRAFT_67458</name>
</gene>
<dbReference type="Proteomes" id="UP000006671">
    <property type="component" value="Unassembled WGS sequence"/>
</dbReference>
<name>D2VF04_NAEGR</name>